<organism evidence="3 4">
    <name type="scientific">Roseibium sediminicola</name>
    <dbReference type="NCBI Taxonomy" id="2933272"/>
    <lineage>
        <taxon>Bacteria</taxon>
        <taxon>Pseudomonadati</taxon>
        <taxon>Pseudomonadota</taxon>
        <taxon>Alphaproteobacteria</taxon>
        <taxon>Hyphomicrobiales</taxon>
        <taxon>Stappiaceae</taxon>
        <taxon>Roseibium</taxon>
    </lineage>
</organism>
<evidence type="ECO:0008006" key="5">
    <source>
        <dbReference type="Google" id="ProtNLM"/>
    </source>
</evidence>
<reference evidence="3" key="1">
    <citation type="submission" date="2022-04" db="EMBL/GenBank/DDBJ databases">
        <title>Roseibium sp. CAU 1639 isolated from mud.</title>
        <authorList>
            <person name="Kim W."/>
        </authorList>
    </citation>
    <scope>NUCLEOTIDE SEQUENCE</scope>
    <source>
        <strain evidence="3">CAU 1639</strain>
    </source>
</reference>
<proteinExistence type="predicted"/>
<keyword evidence="2" id="KW-0732">Signal</keyword>
<evidence type="ECO:0000313" key="3">
    <source>
        <dbReference type="EMBL" id="MCK7611606.1"/>
    </source>
</evidence>
<dbReference type="PROSITE" id="PS51257">
    <property type="entry name" value="PROKAR_LIPOPROTEIN"/>
    <property type="match status" value="1"/>
</dbReference>
<name>A0ABT0GQN2_9HYPH</name>
<evidence type="ECO:0000256" key="1">
    <source>
        <dbReference type="SAM" id="MobiDB-lite"/>
    </source>
</evidence>
<feature type="chain" id="PRO_5045208039" description="Lipoprotein" evidence="2">
    <location>
        <begin position="22"/>
        <end position="103"/>
    </location>
</feature>
<feature type="compositionally biased region" description="Low complexity" evidence="1">
    <location>
        <begin position="22"/>
        <end position="35"/>
    </location>
</feature>
<gene>
    <name evidence="3" type="ORF">M0H32_05500</name>
</gene>
<feature type="signal peptide" evidence="2">
    <location>
        <begin position="1"/>
        <end position="21"/>
    </location>
</feature>
<evidence type="ECO:0000256" key="2">
    <source>
        <dbReference type="SAM" id="SignalP"/>
    </source>
</evidence>
<protein>
    <recommendedName>
        <fullName evidence="5">Lipoprotein</fullName>
    </recommendedName>
</protein>
<keyword evidence="4" id="KW-1185">Reference proteome</keyword>
<dbReference type="RefSeq" id="WP_248151837.1">
    <property type="nucleotide sequence ID" value="NZ_JALNMJ010000003.1"/>
</dbReference>
<accession>A0ABT0GQN2</accession>
<comment type="caution">
    <text evidence="3">The sequence shown here is derived from an EMBL/GenBank/DDBJ whole genome shotgun (WGS) entry which is preliminary data.</text>
</comment>
<dbReference type="Proteomes" id="UP001431221">
    <property type="component" value="Unassembled WGS sequence"/>
</dbReference>
<dbReference type="EMBL" id="JALNMJ010000003">
    <property type="protein sequence ID" value="MCK7611606.1"/>
    <property type="molecule type" value="Genomic_DNA"/>
</dbReference>
<feature type="region of interest" description="Disordered" evidence="1">
    <location>
        <begin position="22"/>
        <end position="43"/>
    </location>
</feature>
<evidence type="ECO:0000313" key="4">
    <source>
        <dbReference type="Proteomes" id="UP001431221"/>
    </source>
</evidence>
<sequence>MKRIVSLKAFAILLIAGLAGCQSTSTTSTTTSRTSDASGGGQSRCEKLKQESFYNTATGRSVANATCAGIFTKMSYKDSNTWVHRENTRQRGCLQQTGKLCED</sequence>